<dbReference type="SMART" id="SM00840">
    <property type="entry name" value="DALR_2"/>
    <property type="match status" value="1"/>
</dbReference>
<keyword evidence="11 12" id="KW-0030">Aminoacyl-tRNA synthetase</keyword>
<feature type="binding site" evidence="12">
    <location>
        <position position="245"/>
    </location>
    <ligand>
        <name>Zn(2+)</name>
        <dbReference type="ChEBI" id="CHEBI:29105"/>
    </ligand>
</feature>
<evidence type="ECO:0000256" key="12">
    <source>
        <dbReference type="HAMAP-Rule" id="MF_00041"/>
    </source>
</evidence>
<comment type="caution">
    <text evidence="14">The sequence shown here is derived from an EMBL/GenBank/DDBJ whole genome shotgun (WGS) entry which is preliminary data.</text>
</comment>
<dbReference type="InterPro" id="IPR056411">
    <property type="entry name" value="CysS_C"/>
</dbReference>
<keyword evidence="15" id="KW-1185">Reference proteome</keyword>
<keyword evidence="5 12" id="KW-0436">Ligase</keyword>
<feature type="short sequence motif" description="'KMSKS' region" evidence="12">
    <location>
        <begin position="273"/>
        <end position="277"/>
    </location>
</feature>
<dbReference type="Proteomes" id="UP001139646">
    <property type="component" value="Unassembled WGS sequence"/>
</dbReference>
<evidence type="ECO:0000256" key="9">
    <source>
        <dbReference type="ARBA" id="ARBA00022840"/>
    </source>
</evidence>
<dbReference type="PRINTS" id="PR00983">
    <property type="entry name" value="TRNASYNTHCYS"/>
</dbReference>
<dbReference type="Pfam" id="PF01406">
    <property type="entry name" value="tRNA-synt_1e"/>
    <property type="match status" value="1"/>
</dbReference>
<evidence type="ECO:0000256" key="4">
    <source>
        <dbReference type="ARBA" id="ARBA00022490"/>
    </source>
</evidence>
<evidence type="ECO:0000256" key="10">
    <source>
        <dbReference type="ARBA" id="ARBA00022917"/>
    </source>
</evidence>
<protein>
    <recommendedName>
        <fullName evidence="12">Cysteine--tRNA ligase</fullName>
        <ecNumber evidence="12">6.1.1.16</ecNumber>
    </recommendedName>
    <alternativeName>
        <fullName evidence="12">Cysteinyl-tRNA synthetase</fullName>
        <shortName evidence="12">CysRS</shortName>
    </alternativeName>
</protein>
<dbReference type="Gene3D" id="3.40.50.620">
    <property type="entry name" value="HUPs"/>
    <property type="match status" value="1"/>
</dbReference>
<dbReference type="RefSeq" id="WP_242285767.1">
    <property type="nucleotide sequence ID" value="NZ_JAKKSL010000002.1"/>
</dbReference>
<keyword evidence="10 12" id="KW-0648">Protein biosynthesis</keyword>
<comment type="subcellular location">
    <subcellularLocation>
        <location evidence="1 12">Cytoplasm</location>
    </subcellularLocation>
</comment>
<feature type="binding site" evidence="12">
    <location>
        <position position="276"/>
    </location>
    <ligand>
        <name>ATP</name>
        <dbReference type="ChEBI" id="CHEBI:30616"/>
    </ligand>
</feature>
<evidence type="ECO:0000313" key="14">
    <source>
        <dbReference type="EMBL" id="MCI2283661.1"/>
    </source>
</evidence>
<dbReference type="CDD" id="cd00672">
    <property type="entry name" value="CysRS_core"/>
    <property type="match status" value="1"/>
</dbReference>
<dbReference type="InterPro" id="IPR032678">
    <property type="entry name" value="tRNA-synt_1_cat_dom"/>
</dbReference>
<dbReference type="SUPFAM" id="SSF52374">
    <property type="entry name" value="Nucleotidylyl transferase"/>
    <property type="match status" value="1"/>
</dbReference>
<keyword evidence="4 12" id="KW-0963">Cytoplasm</keyword>
<evidence type="ECO:0000256" key="2">
    <source>
        <dbReference type="ARBA" id="ARBA00005594"/>
    </source>
</evidence>
<reference evidence="14" key="1">
    <citation type="submission" date="2022-01" db="EMBL/GenBank/DDBJ databases">
        <title>Colwellia maritima, isolated from seawater.</title>
        <authorList>
            <person name="Kristyanto S."/>
            <person name="Jung J."/>
            <person name="Jeon C.O."/>
        </authorList>
    </citation>
    <scope>NUCLEOTIDE SEQUENCE</scope>
    <source>
        <strain evidence="14">MSW7</strain>
    </source>
</reference>
<evidence type="ECO:0000256" key="3">
    <source>
        <dbReference type="ARBA" id="ARBA00011245"/>
    </source>
</evidence>
<dbReference type="HAMAP" id="MF_00041">
    <property type="entry name" value="Cys_tRNA_synth"/>
    <property type="match status" value="1"/>
</dbReference>
<dbReference type="InterPro" id="IPR015803">
    <property type="entry name" value="Cys-tRNA-ligase"/>
</dbReference>
<feature type="short sequence motif" description="'HIGH' region" evidence="12">
    <location>
        <begin position="30"/>
        <end position="40"/>
    </location>
</feature>
<organism evidence="14 15">
    <name type="scientific">Colwellia maritima</name>
    <dbReference type="NCBI Taxonomy" id="2912588"/>
    <lineage>
        <taxon>Bacteria</taxon>
        <taxon>Pseudomonadati</taxon>
        <taxon>Pseudomonadota</taxon>
        <taxon>Gammaproteobacteria</taxon>
        <taxon>Alteromonadales</taxon>
        <taxon>Colwelliaceae</taxon>
        <taxon>Colwellia</taxon>
    </lineage>
</organism>
<evidence type="ECO:0000256" key="11">
    <source>
        <dbReference type="ARBA" id="ARBA00023146"/>
    </source>
</evidence>
<dbReference type="Pfam" id="PF23493">
    <property type="entry name" value="CysS_C"/>
    <property type="match status" value="1"/>
</dbReference>
<comment type="subunit">
    <text evidence="3 12">Monomer.</text>
</comment>
<comment type="similarity">
    <text evidence="2 12">Belongs to the class-I aminoacyl-tRNA synthetase family.</text>
</comment>
<feature type="binding site" evidence="12">
    <location>
        <position position="216"/>
    </location>
    <ligand>
        <name>Zn(2+)</name>
        <dbReference type="ChEBI" id="CHEBI:29105"/>
    </ligand>
</feature>
<dbReference type="NCBIfam" id="TIGR00435">
    <property type="entry name" value="cysS"/>
    <property type="match status" value="1"/>
</dbReference>
<dbReference type="InterPro" id="IPR014729">
    <property type="entry name" value="Rossmann-like_a/b/a_fold"/>
</dbReference>
<evidence type="ECO:0000259" key="13">
    <source>
        <dbReference type="SMART" id="SM00840"/>
    </source>
</evidence>
<dbReference type="CDD" id="cd07963">
    <property type="entry name" value="Anticodon_Ia_Cys"/>
    <property type="match status" value="1"/>
</dbReference>
<dbReference type="InterPro" id="IPR009080">
    <property type="entry name" value="tRNAsynth_Ia_anticodon-bd"/>
</dbReference>
<keyword evidence="7 12" id="KW-0547">Nucleotide-binding</keyword>
<keyword evidence="8 12" id="KW-0862">Zinc</keyword>
<gene>
    <name evidence="12 14" type="primary">cysS</name>
    <name evidence="14" type="ORF">L3081_10005</name>
</gene>
<dbReference type="PANTHER" id="PTHR10890:SF3">
    <property type="entry name" value="CYSTEINE--TRNA LIGASE, CYTOPLASMIC"/>
    <property type="match status" value="1"/>
</dbReference>
<evidence type="ECO:0000256" key="5">
    <source>
        <dbReference type="ARBA" id="ARBA00022598"/>
    </source>
</evidence>
<dbReference type="Pfam" id="PF09190">
    <property type="entry name" value="DALR_2"/>
    <property type="match status" value="1"/>
</dbReference>
<dbReference type="PANTHER" id="PTHR10890">
    <property type="entry name" value="CYSTEINYL-TRNA SYNTHETASE"/>
    <property type="match status" value="1"/>
</dbReference>
<proteinExistence type="inferred from homology"/>
<dbReference type="InterPro" id="IPR015273">
    <property type="entry name" value="Cys-tRNA-synt_Ia_DALR"/>
</dbReference>
<name>A0ABS9X2H0_9GAMM</name>
<evidence type="ECO:0000256" key="6">
    <source>
        <dbReference type="ARBA" id="ARBA00022723"/>
    </source>
</evidence>
<feature type="binding site" evidence="12">
    <location>
        <position position="28"/>
    </location>
    <ligand>
        <name>Zn(2+)</name>
        <dbReference type="ChEBI" id="CHEBI:29105"/>
    </ligand>
</feature>
<dbReference type="EC" id="6.1.1.16" evidence="12"/>
<feature type="domain" description="Cysteinyl-tRNA synthetase class Ia DALR" evidence="13">
    <location>
        <begin position="350"/>
        <end position="411"/>
    </location>
</feature>
<comment type="cofactor">
    <cofactor evidence="12">
        <name>Zn(2+)</name>
        <dbReference type="ChEBI" id="CHEBI:29105"/>
    </cofactor>
    <text evidence="12">Binds 1 zinc ion per subunit.</text>
</comment>
<comment type="catalytic activity">
    <reaction evidence="12">
        <text>tRNA(Cys) + L-cysteine + ATP = L-cysteinyl-tRNA(Cys) + AMP + diphosphate</text>
        <dbReference type="Rhea" id="RHEA:17773"/>
        <dbReference type="Rhea" id="RHEA-COMP:9661"/>
        <dbReference type="Rhea" id="RHEA-COMP:9679"/>
        <dbReference type="ChEBI" id="CHEBI:30616"/>
        <dbReference type="ChEBI" id="CHEBI:33019"/>
        <dbReference type="ChEBI" id="CHEBI:35235"/>
        <dbReference type="ChEBI" id="CHEBI:78442"/>
        <dbReference type="ChEBI" id="CHEBI:78517"/>
        <dbReference type="ChEBI" id="CHEBI:456215"/>
        <dbReference type="EC" id="6.1.1.16"/>
    </reaction>
</comment>
<evidence type="ECO:0000256" key="7">
    <source>
        <dbReference type="ARBA" id="ARBA00022741"/>
    </source>
</evidence>
<sequence>MLQIYNTLTRKKEVFTPINPGKVGLYVCGCTVYDLCHIGHARTYISFDNITRYLRFSGYDVNYVRNITDVEDKIINRAAINNETPEQLTERTIGYMHEDFDALNMARPNIEPRVTTHMDEIIAMIEILVAKKHAYVAGGNAELTGQGDVLFDVSSYADYGKLSGQNLEQLQIGSRVEVDNNKQNPLDFVLWKSAKPGEPSWSSPWGEGRPGWHIECSAMNAKELGHHFDIHGGGSDLQFPHHENEVAQSCCALDTPYVNYWMHTGMVQVDQEKMSKSLGNFFTIRDVLAQYDAETVRFFLTTGHYRSQLNYSTDNLNQARASLERIYTALRNIEVEDNFVLDKSIAYVQQFCQAMDDDFNTPQAIAVLFEIAKELNVVKDHDNEQASKLAGILKTLGGVIGLLQLDPESFLQGQNDEDEVAVIEALIAQRNQARVDKNWALADQARDKLIEMNIVLEDSAGKTTWRKNS</sequence>
<dbReference type="SUPFAM" id="SSF47323">
    <property type="entry name" value="Anticodon-binding domain of a subclass of class I aminoacyl-tRNA synthetases"/>
    <property type="match status" value="1"/>
</dbReference>
<keyword evidence="6 12" id="KW-0479">Metal-binding</keyword>
<evidence type="ECO:0000256" key="8">
    <source>
        <dbReference type="ARBA" id="ARBA00022833"/>
    </source>
</evidence>
<evidence type="ECO:0000256" key="1">
    <source>
        <dbReference type="ARBA" id="ARBA00004496"/>
    </source>
</evidence>
<dbReference type="Gene3D" id="1.20.120.1910">
    <property type="entry name" value="Cysteine-tRNA ligase, C-terminal anti-codon recognition domain"/>
    <property type="match status" value="1"/>
</dbReference>
<dbReference type="GO" id="GO:0004817">
    <property type="term" value="F:cysteine-tRNA ligase activity"/>
    <property type="evidence" value="ECO:0007669"/>
    <property type="project" value="UniProtKB-EC"/>
</dbReference>
<accession>A0ABS9X2H0</accession>
<feature type="binding site" evidence="12">
    <location>
        <position position="241"/>
    </location>
    <ligand>
        <name>Zn(2+)</name>
        <dbReference type="ChEBI" id="CHEBI:29105"/>
    </ligand>
</feature>
<keyword evidence="9 12" id="KW-0067">ATP-binding</keyword>
<dbReference type="InterPro" id="IPR024909">
    <property type="entry name" value="Cys-tRNA/MSH_ligase"/>
</dbReference>
<evidence type="ECO:0000313" key="15">
    <source>
        <dbReference type="Proteomes" id="UP001139646"/>
    </source>
</evidence>
<dbReference type="EMBL" id="JAKKSL010000002">
    <property type="protein sequence ID" value="MCI2283661.1"/>
    <property type="molecule type" value="Genomic_DNA"/>
</dbReference>